<dbReference type="KEGG" id="xba:C7S18_18920"/>
<protein>
    <recommendedName>
        <fullName evidence="3">Lipoprotein</fullName>
    </recommendedName>
</protein>
<evidence type="ECO:0000313" key="2">
    <source>
        <dbReference type="Proteomes" id="UP000241074"/>
    </source>
</evidence>
<dbReference type="PROSITE" id="PS51257">
    <property type="entry name" value="PROKAR_LIPOPROTEIN"/>
    <property type="match status" value="1"/>
</dbReference>
<gene>
    <name evidence="1" type="ORF">C7S18_18920</name>
</gene>
<dbReference type="EMBL" id="CP027860">
    <property type="protein sequence ID" value="AVP99114.1"/>
    <property type="molecule type" value="Genomic_DNA"/>
</dbReference>
<dbReference type="AlphaFoldDB" id="A0A2P1PWF3"/>
<evidence type="ECO:0000313" key="1">
    <source>
        <dbReference type="EMBL" id="AVP99114.1"/>
    </source>
</evidence>
<evidence type="ECO:0008006" key="3">
    <source>
        <dbReference type="Google" id="ProtNLM"/>
    </source>
</evidence>
<reference evidence="1 2" key="2">
    <citation type="submission" date="2018-03" db="EMBL/GenBank/DDBJ databases">
        <authorList>
            <person name="Keele B.F."/>
        </authorList>
    </citation>
    <scope>NUCLEOTIDE SEQUENCE [LARGE SCALE GENOMIC DNA]</scope>
    <source>
        <strain evidence="1 2">D13</strain>
    </source>
</reference>
<accession>A0A2P1PWF3</accession>
<dbReference type="Proteomes" id="UP000241074">
    <property type="component" value="Chromosome"/>
</dbReference>
<organism evidence="1 2">
    <name type="scientific">Ahniella affigens</name>
    <dbReference type="NCBI Taxonomy" id="2021234"/>
    <lineage>
        <taxon>Bacteria</taxon>
        <taxon>Pseudomonadati</taxon>
        <taxon>Pseudomonadota</taxon>
        <taxon>Gammaproteobacteria</taxon>
        <taxon>Lysobacterales</taxon>
        <taxon>Rhodanobacteraceae</taxon>
        <taxon>Ahniella</taxon>
    </lineage>
</organism>
<reference evidence="1 2" key="1">
    <citation type="submission" date="2018-03" db="EMBL/GenBank/DDBJ databases">
        <title>Ahniella affigens gen. nov., sp. nov., a gammaproteobacterium isolated from sandy soil near a stream.</title>
        <authorList>
            <person name="Ko Y."/>
            <person name="Kim J.-H."/>
        </authorList>
    </citation>
    <scope>NUCLEOTIDE SEQUENCE [LARGE SCALE GENOMIC DNA]</scope>
    <source>
        <strain evidence="1 2">D13</strain>
    </source>
</reference>
<sequence length="197" mass="22280">MRKVLLVALSAVVIACSDEIQPSPWGETPEARLVGPLSDSVMYRYWFELGVVSNEPHWEIKAVLRPTETERLYLGFLVSSSLSDCWPKGSEARYKVSLVSRSGETMSVAEFDAKDLSKRTDFTPNWGKEKEKGATKFAYYFLDQDSRTVWALKDGEVYLVTIKSLRTETCTFKTLPTVVAMRPGWKQVTMALPHSDL</sequence>
<dbReference type="RefSeq" id="WP_106893033.1">
    <property type="nucleotide sequence ID" value="NZ_CP027860.1"/>
</dbReference>
<keyword evidence="2" id="KW-1185">Reference proteome</keyword>
<name>A0A2P1PWF3_9GAMM</name>
<proteinExistence type="predicted"/>